<gene>
    <name evidence="2" type="ORF">LPLAT_LOCUS6697</name>
</gene>
<feature type="compositionally biased region" description="Polar residues" evidence="1">
    <location>
        <begin position="1"/>
        <end position="16"/>
    </location>
</feature>
<organism evidence="2 3">
    <name type="scientific">Lasius platythorax</name>
    <dbReference type="NCBI Taxonomy" id="488582"/>
    <lineage>
        <taxon>Eukaryota</taxon>
        <taxon>Metazoa</taxon>
        <taxon>Ecdysozoa</taxon>
        <taxon>Arthropoda</taxon>
        <taxon>Hexapoda</taxon>
        <taxon>Insecta</taxon>
        <taxon>Pterygota</taxon>
        <taxon>Neoptera</taxon>
        <taxon>Endopterygota</taxon>
        <taxon>Hymenoptera</taxon>
        <taxon>Apocrita</taxon>
        <taxon>Aculeata</taxon>
        <taxon>Formicoidea</taxon>
        <taxon>Formicidae</taxon>
        <taxon>Formicinae</taxon>
        <taxon>Lasius</taxon>
        <taxon>Lasius</taxon>
    </lineage>
</organism>
<accession>A0AAV2NLQ7</accession>
<reference evidence="2" key="1">
    <citation type="submission" date="2024-04" db="EMBL/GenBank/DDBJ databases">
        <authorList>
            <consortium name="Molecular Ecology Group"/>
        </authorList>
    </citation>
    <scope>NUCLEOTIDE SEQUENCE</scope>
</reference>
<name>A0AAV2NLQ7_9HYME</name>
<sequence>MAEFTENYSMVPDTTQGKALMGGKGAKGRRSVLNVTQPRRKAKLQLVQSTAPSLHLTVVVPRCIIAGHMISRRRRRVKG</sequence>
<feature type="region of interest" description="Disordered" evidence="1">
    <location>
        <begin position="1"/>
        <end position="29"/>
    </location>
</feature>
<proteinExistence type="predicted"/>
<keyword evidence="3" id="KW-1185">Reference proteome</keyword>
<dbReference type="AlphaFoldDB" id="A0AAV2NLQ7"/>
<dbReference type="EMBL" id="OZ034825">
    <property type="protein sequence ID" value="CAL1680723.1"/>
    <property type="molecule type" value="Genomic_DNA"/>
</dbReference>
<evidence type="ECO:0000256" key="1">
    <source>
        <dbReference type="SAM" id="MobiDB-lite"/>
    </source>
</evidence>
<dbReference type="Proteomes" id="UP001497644">
    <property type="component" value="Chromosome 2"/>
</dbReference>
<evidence type="ECO:0000313" key="2">
    <source>
        <dbReference type="EMBL" id="CAL1680723.1"/>
    </source>
</evidence>
<protein>
    <submittedName>
        <fullName evidence="2">Uncharacterized protein</fullName>
    </submittedName>
</protein>
<evidence type="ECO:0000313" key="3">
    <source>
        <dbReference type="Proteomes" id="UP001497644"/>
    </source>
</evidence>